<dbReference type="InterPro" id="IPR013320">
    <property type="entry name" value="ConA-like_dom_sf"/>
</dbReference>
<protein>
    <recommendedName>
        <fullName evidence="3">DUF1349 domain-containing protein</fullName>
    </recommendedName>
</protein>
<dbReference type="InterPro" id="IPR015987">
    <property type="entry name" value="UCP022704"/>
</dbReference>
<dbReference type="PATRIC" id="fig|1131935.3.peg.3932"/>
<dbReference type="PANTHER" id="PTHR35332:SF2">
    <property type="entry name" value="REGULATION OF ENOLASE PROTEIN 1"/>
    <property type="match status" value="1"/>
</dbReference>
<dbReference type="OrthoDB" id="9814707at2"/>
<dbReference type="EMBL" id="AHKH01000060">
    <property type="protein sequence ID" value="EHQ60680.1"/>
    <property type="molecule type" value="Genomic_DNA"/>
</dbReference>
<dbReference type="Gene3D" id="2.60.120.200">
    <property type="match status" value="1"/>
</dbReference>
<dbReference type="SUPFAM" id="SSF49899">
    <property type="entry name" value="Concanavalin A-like lectins/glucanases"/>
    <property type="match status" value="1"/>
</dbReference>
<dbReference type="PANTHER" id="PTHR35332">
    <property type="entry name" value="REGULATION OF ENOLASE PROTEIN 1"/>
    <property type="match status" value="1"/>
</dbReference>
<accession>H3SJR0</accession>
<dbReference type="RefSeq" id="WP_006678283.1">
    <property type="nucleotide sequence ID" value="NZ_AHKH01000060.1"/>
</dbReference>
<name>H3SJR0_9BACL</name>
<evidence type="ECO:0000313" key="1">
    <source>
        <dbReference type="EMBL" id="EHQ60680.1"/>
    </source>
</evidence>
<dbReference type="PIRSF" id="PIRSF022704">
    <property type="entry name" value="UCP022704"/>
    <property type="match status" value="1"/>
</dbReference>
<dbReference type="Pfam" id="PF07081">
    <property type="entry name" value="DUF1349"/>
    <property type="match status" value="1"/>
</dbReference>
<dbReference type="AlphaFoldDB" id="H3SJR0"/>
<reference evidence="1 2" key="1">
    <citation type="journal article" date="2012" name="J. Bacteriol.">
        <title>Genome Sequence of the Pattern-Forming Social Bacterium Paenibacillus dendritiformis C454 Chiral Morphotype.</title>
        <authorList>
            <person name="Sirota-Madi A."/>
            <person name="Olender T."/>
            <person name="Helman Y."/>
            <person name="Brainis I."/>
            <person name="Finkelshtein A."/>
            <person name="Roth D."/>
            <person name="Hagai E."/>
            <person name="Leshkowitz D."/>
            <person name="Brodsky L."/>
            <person name="Galatenko V."/>
            <person name="Nikolaev V."/>
            <person name="Gutnick D.L."/>
            <person name="Lancet D."/>
            <person name="Ben-Jacob E."/>
        </authorList>
    </citation>
    <scope>NUCLEOTIDE SEQUENCE [LARGE SCALE GENOMIC DNA]</scope>
    <source>
        <strain evidence="1 2">C454</strain>
    </source>
</reference>
<proteinExistence type="predicted"/>
<sequence length="211" mass="24397">MNHLLLHENFMDERLNVNLNWFSPPKAWSIDTSSSQFIVQTKQETDFWQKTHYGFQADNGHFLYAEVRGNFRLTTKVHSFPVHRYDQAGVMVRYSPTTWMKSSVEYIPDSPNKLGAVVTNHGYSDWSTQETDDGDAPLYFRISRIGDDFYADYSLEGLAWRQLRMAHLFAQADQPVQAGIYACSPQGEGYEAHFEFLKIEALSDDRTQAYT</sequence>
<dbReference type="InterPro" id="IPR009784">
    <property type="entry name" value="DUF1349"/>
</dbReference>
<dbReference type="Proteomes" id="UP000003900">
    <property type="component" value="Unassembled WGS sequence"/>
</dbReference>
<organism evidence="1 2">
    <name type="scientific">Paenibacillus dendritiformis C454</name>
    <dbReference type="NCBI Taxonomy" id="1131935"/>
    <lineage>
        <taxon>Bacteria</taxon>
        <taxon>Bacillati</taxon>
        <taxon>Bacillota</taxon>
        <taxon>Bacilli</taxon>
        <taxon>Bacillales</taxon>
        <taxon>Paenibacillaceae</taxon>
        <taxon>Paenibacillus</taxon>
    </lineage>
</organism>
<comment type="caution">
    <text evidence="1">The sequence shown here is derived from an EMBL/GenBank/DDBJ whole genome shotgun (WGS) entry which is preliminary data.</text>
</comment>
<evidence type="ECO:0008006" key="3">
    <source>
        <dbReference type="Google" id="ProtNLM"/>
    </source>
</evidence>
<evidence type="ECO:0000313" key="2">
    <source>
        <dbReference type="Proteomes" id="UP000003900"/>
    </source>
</evidence>
<keyword evidence="2" id="KW-1185">Reference proteome</keyword>
<gene>
    <name evidence="1" type="ORF">PDENDC454_18938</name>
</gene>